<gene>
    <name evidence="11" type="ORF">AArcSt2_09830</name>
</gene>
<dbReference type="GO" id="GO:0016020">
    <property type="term" value="C:membrane"/>
    <property type="evidence" value="ECO:0007669"/>
    <property type="project" value="UniProtKB-SubCell"/>
</dbReference>
<keyword evidence="7 9" id="KW-0186">Copper</keyword>
<dbReference type="Proteomes" id="UP001203207">
    <property type="component" value="Unassembled WGS sequence"/>
</dbReference>
<feature type="binding site" evidence="9">
    <location>
        <position position="136"/>
    </location>
    <ligand>
        <name>Cu cation</name>
        <dbReference type="ChEBI" id="CHEBI:23378"/>
    </ligand>
</feature>
<keyword evidence="5" id="KW-0574">Periplasm</keyword>
<evidence type="ECO:0000313" key="12">
    <source>
        <dbReference type="Proteomes" id="UP001203207"/>
    </source>
</evidence>
<keyword evidence="12" id="KW-1185">Reference proteome</keyword>
<name>A0AAE3KB57_9EURY</name>
<evidence type="ECO:0000259" key="10">
    <source>
        <dbReference type="Pfam" id="PF00127"/>
    </source>
</evidence>
<protein>
    <submittedName>
        <fullName evidence="11">Halocyanin domain-containing protein</fullName>
    </submittedName>
</protein>
<evidence type="ECO:0000313" key="11">
    <source>
        <dbReference type="EMBL" id="MCL9817244.1"/>
    </source>
</evidence>
<dbReference type="AlphaFoldDB" id="A0AAE3KB57"/>
<evidence type="ECO:0000256" key="6">
    <source>
        <dbReference type="ARBA" id="ARBA00022982"/>
    </source>
</evidence>
<dbReference type="RefSeq" id="WP_174653652.1">
    <property type="nucleotide sequence ID" value="NZ_JAKRVX010000003.1"/>
</dbReference>
<feature type="binding site" evidence="9">
    <location>
        <position position="144"/>
    </location>
    <ligand>
        <name>Cu cation</name>
        <dbReference type="ChEBI" id="CHEBI:23378"/>
    </ligand>
</feature>
<feature type="domain" description="Blue (type 1) copper" evidence="10">
    <location>
        <begin position="67"/>
        <end position="150"/>
    </location>
</feature>
<evidence type="ECO:0000256" key="8">
    <source>
        <dbReference type="ARBA" id="ARBA00023136"/>
    </source>
</evidence>
<dbReference type="InterPro" id="IPR000923">
    <property type="entry name" value="BlueCu_1"/>
</dbReference>
<dbReference type="PANTHER" id="PTHR34192:SF10">
    <property type="entry name" value="PLASTOCYANIN MAJOR ISOFORM, CHLOROPLASTIC-RELATED"/>
    <property type="match status" value="1"/>
</dbReference>
<dbReference type="EMBL" id="JAKRVX010000003">
    <property type="protein sequence ID" value="MCL9817244.1"/>
    <property type="molecule type" value="Genomic_DNA"/>
</dbReference>
<dbReference type="PANTHER" id="PTHR34192">
    <property type="entry name" value="PLASTOCYANIN MAJOR ISOFORM, CHLOROPLASTIC-RELATED"/>
    <property type="match status" value="1"/>
</dbReference>
<evidence type="ECO:0000256" key="7">
    <source>
        <dbReference type="ARBA" id="ARBA00023008"/>
    </source>
</evidence>
<evidence type="ECO:0000256" key="1">
    <source>
        <dbReference type="ARBA" id="ARBA00004370"/>
    </source>
</evidence>
<dbReference type="NCBIfam" id="TIGR03102">
    <property type="entry name" value="halo_cynanin"/>
    <property type="match status" value="1"/>
</dbReference>
<evidence type="ECO:0000256" key="3">
    <source>
        <dbReference type="ARBA" id="ARBA00022448"/>
    </source>
</evidence>
<dbReference type="CDD" id="cd04220">
    <property type="entry name" value="Halocyanin"/>
    <property type="match status" value="1"/>
</dbReference>
<feature type="binding site" evidence="9">
    <location>
        <position position="101"/>
    </location>
    <ligand>
        <name>Cu cation</name>
        <dbReference type="ChEBI" id="CHEBI:23378"/>
    </ligand>
</feature>
<dbReference type="GO" id="GO:0005507">
    <property type="term" value="F:copper ion binding"/>
    <property type="evidence" value="ECO:0007669"/>
    <property type="project" value="InterPro"/>
</dbReference>
<comment type="cofactor">
    <cofactor evidence="9">
        <name>Cu cation</name>
        <dbReference type="ChEBI" id="CHEBI:23378"/>
    </cofactor>
    <text evidence="9">Binds 1 copper ion per subunit.</text>
</comment>
<evidence type="ECO:0000256" key="9">
    <source>
        <dbReference type="PIRSR" id="PIRSR602386-1"/>
    </source>
</evidence>
<dbReference type="Pfam" id="PF00127">
    <property type="entry name" value="Copper-bind"/>
    <property type="match status" value="1"/>
</dbReference>
<evidence type="ECO:0000256" key="5">
    <source>
        <dbReference type="ARBA" id="ARBA00022764"/>
    </source>
</evidence>
<dbReference type="GO" id="GO:0042597">
    <property type="term" value="C:periplasmic space"/>
    <property type="evidence" value="ECO:0007669"/>
    <property type="project" value="UniProtKB-SubCell"/>
</dbReference>
<comment type="caution">
    <text evidence="11">The sequence shown here is derived from an EMBL/GenBank/DDBJ whole genome shotgun (WGS) entry which is preliminary data.</text>
</comment>
<feature type="binding site" evidence="9">
    <location>
        <position position="139"/>
    </location>
    <ligand>
        <name>Cu cation</name>
        <dbReference type="ChEBI" id="CHEBI:23378"/>
    </ligand>
</feature>
<evidence type="ECO:0000256" key="4">
    <source>
        <dbReference type="ARBA" id="ARBA00022723"/>
    </source>
</evidence>
<dbReference type="Gene3D" id="2.60.40.420">
    <property type="entry name" value="Cupredoxins - blue copper proteins"/>
    <property type="match status" value="1"/>
</dbReference>
<comment type="subcellular location">
    <subcellularLocation>
        <location evidence="1">Membrane</location>
    </subcellularLocation>
    <subcellularLocation>
        <location evidence="2">Periplasm</location>
    </subcellularLocation>
</comment>
<keyword evidence="4 9" id="KW-0479">Metal-binding</keyword>
<reference evidence="11" key="1">
    <citation type="journal article" date="2022" name="Syst. Appl. Microbiol.">
        <title>Natronocalculus amylovorans gen. nov., sp. nov., and Natranaeroarchaeum aerophilus sp. nov., dominant culturable amylolytic natronoarchaea from hypersaline soda lakes in southwestern Siberia.</title>
        <authorList>
            <person name="Sorokin D.Y."/>
            <person name="Elcheninov A.G."/>
            <person name="Khizhniak T.V."/>
            <person name="Koenen M."/>
            <person name="Bale N.J."/>
            <person name="Damste J.S.S."/>
            <person name="Kublanov I.V."/>
        </authorList>
    </citation>
    <scope>NUCLEOTIDE SEQUENCE</scope>
    <source>
        <strain evidence="11">AArc-St2</strain>
    </source>
</reference>
<dbReference type="PRINTS" id="PR00155">
    <property type="entry name" value="AMICYANIN"/>
</dbReference>
<dbReference type="PROSITE" id="PS51257">
    <property type="entry name" value="PROKAR_LIPOPROTEIN"/>
    <property type="match status" value="1"/>
</dbReference>
<keyword evidence="6" id="KW-0249">Electron transport</keyword>
<reference evidence="11" key="2">
    <citation type="submission" date="2022-02" db="EMBL/GenBank/DDBJ databases">
        <authorList>
            <person name="Elcheninov A.G."/>
            <person name="Sorokin D.Y."/>
            <person name="Kublanov I.V."/>
        </authorList>
    </citation>
    <scope>NUCLEOTIDE SEQUENCE</scope>
    <source>
        <strain evidence="11">AArc-St2</strain>
    </source>
</reference>
<dbReference type="PROSITE" id="PS00196">
    <property type="entry name" value="COPPER_BLUE"/>
    <property type="match status" value="1"/>
</dbReference>
<dbReference type="InterPro" id="IPR028871">
    <property type="entry name" value="BlueCu_1_BS"/>
</dbReference>
<proteinExistence type="predicted"/>
<evidence type="ECO:0000256" key="2">
    <source>
        <dbReference type="ARBA" id="ARBA00004418"/>
    </source>
</evidence>
<dbReference type="InterPro" id="IPR008972">
    <property type="entry name" value="Cupredoxin"/>
</dbReference>
<dbReference type="GO" id="GO:0009055">
    <property type="term" value="F:electron transfer activity"/>
    <property type="evidence" value="ECO:0007669"/>
    <property type="project" value="InterPro"/>
</dbReference>
<keyword evidence="3" id="KW-0813">Transport</keyword>
<keyword evidence="8" id="KW-0472">Membrane</keyword>
<dbReference type="InterPro" id="IPR002386">
    <property type="entry name" value="Amicyanin/Pseudoazurin"/>
</dbReference>
<accession>A0AAE3KB57</accession>
<dbReference type="SUPFAM" id="SSF49503">
    <property type="entry name" value="Cupredoxins"/>
    <property type="match status" value="1"/>
</dbReference>
<sequence>MDEPTTRRRVLLGTAGVATVALSGCMGGDDGGNPDADLEEDTYGDWFASARGYEGTVDQTGNSEVTVEVGTEGGLAYTPAAVRVSTGTTVVWEWTGQGGLHNVVEEDDVFSSSNKGEEGATFTHTFDEPGVYRYVCTPHEHQGMVGAVDVVEE</sequence>
<organism evidence="11 12">
    <name type="scientific">Natronocalculus amylovorans</name>
    <dbReference type="NCBI Taxonomy" id="2917812"/>
    <lineage>
        <taxon>Archaea</taxon>
        <taxon>Methanobacteriati</taxon>
        <taxon>Methanobacteriota</taxon>
        <taxon>Stenosarchaea group</taxon>
        <taxon>Halobacteria</taxon>
        <taxon>Halobacteriales</taxon>
        <taxon>Haloferacaceae</taxon>
        <taxon>Natronocalculus</taxon>
    </lineage>
</organism>
<dbReference type="InterPro" id="IPR017533">
    <property type="entry name" value="Halocyanin"/>
</dbReference>